<dbReference type="Gramene" id="Pp3c10_15470V3.2">
    <property type="protein sequence ID" value="Pp3c10_15470V3.2"/>
    <property type="gene ID" value="Pp3c10_15470"/>
</dbReference>
<feature type="transmembrane region" description="Helical" evidence="9">
    <location>
        <begin position="293"/>
        <end position="317"/>
    </location>
</feature>
<dbReference type="PANTHER" id="PTHR22601">
    <property type="entry name" value="ISP4 LIKE PROTEIN"/>
    <property type="match status" value="1"/>
</dbReference>
<evidence type="ECO:0000256" key="4">
    <source>
        <dbReference type="ARBA" id="ARBA00022692"/>
    </source>
</evidence>
<dbReference type="GeneID" id="112287260"/>
<dbReference type="NCBIfam" id="TIGR00728">
    <property type="entry name" value="OPT_sfam"/>
    <property type="match status" value="1"/>
</dbReference>
<dbReference type="PaxDb" id="3218-PP1S145_151V6.1"/>
<name>A0A2K1JZ39_PHYPA</name>
<keyword evidence="8 9" id="KW-0472">Membrane</keyword>
<dbReference type="GO" id="GO:0005886">
    <property type="term" value="C:plasma membrane"/>
    <property type="evidence" value="ECO:0000318"/>
    <property type="project" value="GO_Central"/>
</dbReference>
<dbReference type="Gramene" id="Pp3c10_15470V3.1">
    <property type="protein sequence ID" value="Pp3c10_15470V3.1"/>
    <property type="gene ID" value="Pp3c10_15470"/>
</dbReference>
<proteinExistence type="inferred from homology"/>
<dbReference type="AlphaFoldDB" id="A0A2K1JZ39"/>
<feature type="transmembrane region" description="Helical" evidence="9">
    <location>
        <begin position="367"/>
        <end position="390"/>
    </location>
</feature>
<feature type="transmembrane region" description="Helical" evidence="9">
    <location>
        <begin position="686"/>
        <end position="707"/>
    </location>
</feature>
<dbReference type="EnsemblPlants" id="Pp3c10_15470V3.1">
    <property type="protein sequence ID" value="Pp3c10_15470V3.1"/>
    <property type="gene ID" value="Pp3c10_15470"/>
</dbReference>
<dbReference type="RefSeq" id="XP_024385874.1">
    <property type="nucleotide sequence ID" value="XM_024530106.2"/>
</dbReference>
<reference evidence="11" key="3">
    <citation type="submission" date="2020-12" db="UniProtKB">
        <authorList>
            <consortium name="EnsemblPlants"/>
        </authorList>
    </citation>
    <scope>IDENTIFICATION</scope>
</reference>
<dbReference type="EMBL" id="ABEU02000010">
    <property type="protein sequence ID" value="PNR46798.1"/>
    <property type="molecule type" value="Genomic_DNA"/>
</dbReference>
<sequence length="743" mass="82227">MCPGKVEEGTKACVDATKNQLLLKNEPTRAPCSIEEVQLTVATTDDPSLPCLTFRTLVLGTLANVVLTVTNTFFSYRSEPLHVSAIAVQIMALPLGRLMSRLLPGEPIGFPLIPRRFSLNPGPFNVKEHVLITIFANTGSGAMGAMLVNVVKAFYKQRLDFVPAILFVLATQIMGYGSAGLYRKLLVEPAQMWWPHTLVNVSLFRTLHEKEEKRTLSRVQFFCICLVASFAYYVLPGYLFSSLTTISVACILYPRSVTAQQVGSGLRGLGVGSFSLDWATISAFRGSPLGVPFFALANAAVGFVFYLYVIIPITYWFNVYDARKFPIFSSKSFADNGSPFDIHRVVNHDLTLNPKAYEGYSQLHLSILYAMTNAMGFAVIGAAITHVVLFHGKDIVQGSRAAFRDKTQDIHTQLMQTYKPVPQKWFWILLSVSLVLSIVGTEVYKDQLQLPWWGVLLGFVLATAFALPFGVLVATANQAPGINVLSEMVMGYIMPEKPVANICFRIYGSSNLMHTISFLSDFKLGHYMKIPPRTMFIVQVWGSILSALVCLGTTWYLLDAIPNICNPALLPPGSPWTCPNDSVQFTASVIWGLIGPSSTFGTRGIYGKLNWFFVIGIFAPVPIYIAVKVFPKATWLKWVNMPIILIGGLTMPPASPVNNVMWLSVGMFFNGFIFRRHKTWWKRYNYLLSAALDTGTAFMGLLLWVCFDQGLGTLEWWGNQGDHCPLAHCPTAAGISIKGCPVF</sequence>
<evidence type="ECO:0000313" key="11">
    <source>
        <dbReference type="EnsemblPlants" id="Pp3c10_15470V3.1"/>
    </source>
</evidence>
<dbReference type="EnsemblPlants" id="Pp3c10_15470V3.2">
    <property type="protein sequence ID" value="Pp3c10_15470V3.2"/>
    <property type="gene ID" value="Pp3c10_15470"/>
</dbReference>
<protein>
    <recommendedName>
        <fullName evidence="13">Oligopeptide transporter</fullName>
    </recommendedName>
</protein>
<feature type="transmembrane region" description="Helical" evidence="9">
    <location>
        <begin position="239"/>
        <end position="257"/>
    </location>
</feature>
<keyword evidence="4 9" id="KW-0812">Transmembrane</keyword>
<feature type="transmembrane region" description="Helical" evidence="9">
    <location>
        <begin position="536"/>
        <end position="558"/>
    </location>
</feature>
<organism evidence="10">
    <name type="scientific">Physcomitrium patens</name>
    <name type="common">Spreading-leaved earth moss</name>
    <name type="synonym">Physcomitrella patens</name>
    <dbReference type="NCBI Taxonomy" id="3218"/>
    <lineage>
        <taxon>Eukaryota</taxon>
        <taxon>Viridiplantae</taxon>
        <taxon>Streptophyta</taxon>
        <taxon>Embryophyta</taxon>
        <taxon>Bryophyta</taxon>
        <taxon>Bryophytina</taxon>
        <taxon>Bryopsida</taxon>
        <taxon>Funariidae</taxon>
        <taxon>Funariales</taxon>
        <taxon>Funariaceae</taxon>
        <taxon>Physcomitrium</taxon>
    </lineage>
</organism>
<evidence type="ECO:0000256" key="7">
    <source>
        <dbReference type="ARBA" id="ARBA00022989"/>
    </source>
</evidence>
<evidence type="ECO:0000256" key="2">
    <source>
        <dbReference type="ARBA" id="ARBA00005484"/>
    </source>
</evidence>
<feature type="transmembrane region" description="Helical" evidence="9">
    <location>
        <begin position="130"/>
        <end position="155"/>
    </location>
</feature>
<accession>A0A2K1JZ39</accession>
<dbReference type="GO" id="GO:0015031">
    <property type="term" value="P:protein transport"/>
    <property type="evidence" value="ECO:0007669"/>
    <property type="project" value="UniProtKB-KW"/>
</dbReference>
<reference evidence="10 12" key="2">
    <citation type="journal article" date="2018" name="Plant J.">
        <title>The Physcomitrella patens chromosome-scale assembly reveals moss genome structure and evolution.</title>
        <authorList>
            <person name="Lang D."/>
            <person name="Ullrich K.K."/>
            <person name="Murat F."/>
            <person name="Fuchs J."/>
            <person name="Jenkins J."/>
            <person name="Haas F.B."/>
            <person name="Piednoel M."/>
            <person name="Gundlach H."/>
            <person name="Van Bel M."/>
            <person name="Meyberg R."/>
            <person name="Vives C."/>
            <person name="Morata J."/>
            <person name="Symeonidi A."/>
            <person name="Hiss M."/>
            <person name="Muchero W."/>
            <person name="Kamisugi Y."/>
            <person name="Saleh O."/>
            <person name="Blanc G."/>
            <person name="Decker E.L."/>
            <person name="van Gessel N."/>
            <person name="Grimwood J."/>
            <person name="Hayes R.D."/>
            <person name="Graham S.W."/>
            <person name="Gunter L.E."/>
            <person name="McDaniel S.F."/>
            <person name="Hoernstein S.N.W."/>
            <person name="Larsson A."/>
            <person name="Li F.W."/>
            <person name="Perroud P.F."/>
            <person name="Phillips J."/>
            <person name="Ranjan P."/>
            <person name="Rokshar D.S."/>
            <person name="Rothfels C.J."/>
            <person name="Schneider L."/>
            <person name="Shu S."/>
            <person name="Stevenson D.W."/>
            <person name="Thummler F."/>
            <person name="Tillich M."/>
            <person name="Villarreal Aguilar J.C."/>
            <person name="Widiez T."/>
            <person name="Wong G.K."/>
            <person name="Wymore A."/>
            <person name="Zhang Y."/>
            <person name="Zimmer A.D."/>
            <person name="Quatrano R.S."/>
            <person name="Mayer K.F.X."/>
            <person name="Goodstein D."/>
            <person name="Casacuberta J.M."/>
            <person name="Vandepoele K."/>
            <person name="Reski R."/>
            <person name="Cuming A.C."/>
            <person name="Tuskan G.A."/>
            <person name="Maumus F."/>
            <person name="Salse J."/>
            <person name="Schmutz J."/>
            <person name="Rensing S.A."/>
        </authorList>
    </citation>
    <scope>NUCLEOTIDE SEQUENCE [LARGE SCALE GENOMIC DNA]</scope>
    <source>
        <strain evidence="11 12">cv. Gransden 2004</strain>
    </source>
</reference>
<evidence type="ECO:0000256" key="5">
    <source>
        <dbReference type="ARBA" id="ARBA00022856"/>
    </source>
</evidence>
<evidence type="ECO:0000256" key="6">
    <source>
        <dbReference type="ARBA" id="ARBA00022927"/>
    </source>
</evidence>
<dbReference type="Pfam" id="PF03169">
    <property type="entry name" value="OPT"/>
    <property type="match status" value="1"/>
</dbReference>
<gene>
    <name evidence="11" type="primary">LOC112287260</name>
    <name evidence="10" type="ORF">PHYPA_013918</name>
</gene>
<keyword evidence="5" id="KW-0571">Peptide transport</keyword>
<evidence type="ECO:0000313" key="10">
    <source>
        <dbReference type="EMBL" id="PNR46798.1"/>
    </source>
</evidence>
<keyword evidence="12" id="KW-1185">Reference proteome</keyword>
<comment type="subcellular location">
    <subcellularLocation>
        <location evidence="1">Membrane</location>
        <topology evidence="1">Multi-pass membrane protein</topology>
    </subcellularLocation>
</comment>
<dbReference type="STRING" id="3218.A0A2K1JZ39"/>
<feature type="transmembrane region" description="Helical" evidence="9">
    <location>
        <begin position="609"/>
        <end position="627"/>
    </location>
</feature>
<dbReference type="InterPro" id="IPR004648">
    <property type="entry name" value="Oligpept_transpt"/>
</dbReference>
<keyword evidence="3" id="KW-0813">Transport</keyword>
<keyword evidence="7 9" id="KW-1133">Transmembrane helix</keyword>
<feature type="transmembrane region" description="Helical" evidence="9">
    <location>
        <begin position="425"/>
        <end position="444"/>
    </location>
</feature>
<dbReference type="Proteomes" id="UP000006727">
    <property type="component" value="Chromosome 10"/>
</dbReference>
<reference evidence="10 12" key="1">
    <citation type="journal article" date="2008" name="Science">
        <title>The Physcomitrella genome reveals evolutionary insights into the conquest of land by plants.</title>
        <authorList>
            <person name="Rensing S."/>
            <person name="Lang D."/>
            <person name="Zimmer A."/>
            <person name="Terry A."/>
            <person name="Salamov A."/>
            <person name="Shapiro H."/>
            <person name="Nishiyama T."/>
            <person name="Perroud P.-F."/>
            <person name="Lindquist E."/>
            <person name="Kamisugi Y."/>
            <person name="Tanahashi T."/>
            <person name="Sakakibara K."/>
            <person name="Fujita T."/>
            <person name="Oishi K."/>
            <person name="Shin-I T."/>
            <person name="Kuroki Y."/>
            <person name="Toyoda A."/>
            <person name="Suzuki Y."/>
            <person name="Hashimoto A."/>
            <person name="Yamaguchi K."/>
            <person name="Sugano A."/>
            <person name="Kohara Y."/>
            <person name="Fujiyama A."/>
            <person name="Anterola A."/>
            <person name="Aoki S."/>
            <person name="Ashton N."/>
            <person name="Barbazuk W.B."/>
            <person name="Barker E."/>
            <person name="Bennetzen J."/>
            <person name="Bezanilla M."/>
            <person name="Blankenship R."/>
            <person name="Cho S.H."/>
            <person name="Dutcher S."/>
            <person name="Estelle M."/>
            <person name="Fawcett J.A."/>
            <person name="Gundlach H."/>
            <person name="Hanada K."/>
            <person name="Heyl A."/>
            <person name="Hicks K.A."/>
            <person name="Hugh J."/>
            <person name="Lohr M."/>
            <person name="Mayer K."/>
            <person name="Melkozernov A."/>
            <person name="Murata T."/>
            <person name="Nelson D."/>
            <person name="Pils B."/>
            <person name="Prigge M."/>
            <person name="Reiss B."/>
            <person name="Renner T."/>
            <person name="Rombauts S."/>
            <person name="Rushton P."/>
            <person name="Sanderfoot A."/>
            <person name="Schween G."/>
            <person name="Shiu S.-H."/>
            <person name="Stueber K."/>
            <person name="Theodoulou F.L."/>
            <person name="Tu H."/>
            <person name="Van de Peer Y."/>
            <person name="Verrier P.J."/>
            <person name="Waters E."/>
            <person name="Wood A."/>
            <person name="Yang L."/>
            <person name="Cove D."/>
            <person name="Cuming A."/>
            <person name="Hasebe M."/>
            <person name="Lucas S."/>
            <person name="Mishler D.B."/>
            <person name="Reski R."/>
            <person name="Grigoriev I."/>
            <person name="Quatrano R.S."/>
            <person name="Boore J.L."/>
        </authorList>
    </citation>
    <scope>NUCLEOTIDE SEQUENCE [LARGE SCALE GENOMIC DNA]</scope>
    <source>
        <strain evidence="11 12">cv. Gransden 2004</strain>
    </source>
</reference>
<dbReference type="GO" id="GO:0035673">
    <property type="term" value="F:oligopeptide transmembrane transporter activity"/>
    <property type="evidence" value="ECO:0000318"/>
    <property type="project" value="GO_Central"/>
</dbReference>
<dbReference type="OMA" id="VACILYP"/>
<evidence type="ECO:0000256" key="8">
    <source>
        <dbReference type="ARBA" id="ARBA00023136"/>
    </source>
</evidence>
<feature type="transmembrane region" description="Helical" evidence="9">
    <location>
        <begin position="450"/>
        <end position="474"/>
    </location>
</feature>
<evidence type="ECO:0008006" key="13">
    <source>
        <dbReference type="Google" id="ProtNLM"/>
    </source>
</evidence>
<dbReference type="NCBIfam" id="TIGR00727">
    <property type="entry name" value="ISP4_OPT"/>
    <property type="match status" value="1"/>
</dbReference>
<evidence type="ECO:0000313" key="12">
    <source>
        <dbReference type="Proteomes" id="UP000006727"/>
    </source>
</evidence>
<dbReference type="InterPro" id="IPR004813">
    <property type="entry name" value="OPT"/>
</dbReference>
<dbReference type="OrthoDB" id="9986677at2759"/>
<evidence type="ECO:0000256" key="1">
    <source>
        <dbReference type="ARBA" id="ARBA00004141"/>
    </source>
</evidence>
<feature type="transmembrane region" description="Helical" evidence="9">
    <location>
        <begin position="161"/>
        <end position="182"/>
    </location>
</feature>
<keyword evidence="6" id="KW-0653">Protein transport</keyword>
<comment type="similarity">
    <text evidence="2">Belongs to the oligopeptide OPT transporter (TC 2.A.67.1) family.</text>
</comment>
<evidence type="ECO:0000256" key="3">
    <source>
        <dbReference type="ARBA" id="ARBA00022448"/>
    </source>
</evidence>
<evidence type="ECO:0000256" key="9">
    <source>
        <dbReference type="SAM" id="Phobius"/>
    </source>
</evidence>